<accession>A0A1V8TD52</accession>
<comment type="caution">
    <text evidence="1">The sequence shown here is derived from an EMBL/GenBank/DDBJ whole genome shotgun (WGS) entry which is preliminary data.</text>
</comment>
<dbReference type="EMBL" id="NAJO01000011">
    <property type="protein sequence ID" value="OQO09171.1"/>
    <property type="molecule type" value="Genomic_DNA"/>
</dbReference>
<dbReference type="InParanoid" id="A0A1V8TD52"/>
<gene>
    <name evidence="1" type="ORF">B0A48_06062</name>
</gene>
<evidence type="ECO:0000313" key="1">
    <source>
        <dbReference type="EMBL" id="OQO09171.1"/>
    </source>
</evidence>
<sequence length="222" mass="25326">MSLVNGAHQPQSNPLGRCLLLELPPELRLEIYHHLIDPATAKAICTVVLDTKGEFRLRCEQNQRAVLLTCRIIYMEYRPLIRPAQSSKIHIDMDNFRSSPKSETRRLRSTHAPLHRLQENAQILEATSLIVYIDGRTTGGNVMRERLWVAVEKTFRTIAKAQELRTLKVCIAVRDDFICDEICREIAARRYKCKCEVSVPPSQIQGSTRAMLHSLARAVIVL</sequence>
<reference evidence="2" key="1">
    <citation type="submission" date="2017-03" db="EMBL/GenBank/DDBJ databases">
        <title>Genomes of endolithic fungi from Antarctica.</title>
        <authorList>
            <person name="Coleine C."/>
            <person name="Masonjones S."/>
            <person name="Stajich J.E."/>
        </authorList>
    </citation>
    <scope>NUCLEOTIDE SEQUENCE [LARGE SCALE GENOMIC DNA]</scope>
    <source>
        <strain evidence="2">CCFEE 5527</strain>
    </source>
</reference>
<protein>
    <recommendedName>
        <fullName evidence="3">F-box domain-containing protein</fullName>
    </recommendedName>
</protein>
<evidence type="ECO:0000313" key="2">
    <source>
        <dbReference type="Proteomes" id="UP000192596"/>
    </source>
</evidence>
<dbReference type="AlphaFoldDB" id="A0A1V8TD52"/>
<evidence type="ECO:0008006" key="3">
    <source>
        <dbReference type="Google" id="ProtNLM"/>
    </source>
</evidence>
<dbReference type="Proteomes" id="UP000192596">
    <property type="component" value="Unassembled WGS sequence"/>
</dbReference>
<keyword evidence="2" id="KW-1185">Reference proteome</keyword>
<name>A0A1V8TD52_9PEZI</name>
<organism evidence="1 2">
    <name type="scientific">Cryoendolithus antarcticus</name>
    <dbReference type="NCBI Taxonomy" id="1507870"/>
    <lineage>
        <taxon>Eukaryota</taxon>
        <taxon>Fungi</taxon>
        <taxon>Dikarya</taxon>
        <taxon>Ascomycota</taxon>
        <taxon>Pezizomycotina</taxon>
        <taxon>Dothideomycetes</taxon>
        <taxon>Dothideomycetidae</taxon>
        <taxon>Cladosporiales</taxon>
        <taxon>Cladosporiaceae</taxon>
        <taxon>Cryoendolithus</taxon>
    </lineage>
</organism>
<proteinExistence type="predicted"/>